<comment type="caution">
    <text evidence="1">The sequence shown here is derived from an EMBL/GenBank/DDBJ whole genome shotgun (WGS) entry which is preliminary data.</text>
</comment>
<proteinExistence type="predicted"/>
<name>A0ABN2IAN2_9ACTN</name>
<keyword evidence="2" id="KW-1185">Reference proteome</keyword>
<evidence type="ECO:0000313" key="2">
    <source>
        <dbReference type="Proteomes" id="UP001500383"/>
    </source>
</evidence>
<evidence type="ECO:0000313" key="1">
    <source>
        <dbReference type="EMBL" id="GAA1701171.1"/>
    </source>
</evidence>
<reference evidence="1 2" key="1">
    <citation type="journal article" date="2019" name="Int. J. Syst. Evol. Microbiol.">
        <title>The Global Catalogue of Microorganisms (GCM) 10K type strain sequencing project: providing services to taxonomists for standard genome sequencing and annotation.</title>
        <authorList>
            <consortium name="The Broad Institute Genomics Platform"/>
            <consortium name="The Broad Institute Genome Sequencing Center for Infectious Disease"/>
            <person name="Wu L."/>
            <person name="Ma J."/>
        </authorList>
    </citation>
    <scope>NUCLEOTIDE SEQUENCE [LARGE SCALE GENOMIC DNA]</scope>
    <source>
        <strain evidence="1 2">JCM 16002</strain>
    </source>
</reference>
<protein>
    <submittedName>
        <fullName evidence="1">Uncharacterized protein</fullName>
    </submittedName>
</protein>
<dbReference type="Proteomes" id="UP001500383">
    <property type="component" value="Unassembled WGS sequence"/>
</dbReference>
<dbReference type="EMBL" id="BAAAQG010000003">
    <property type="protein sequence ID" value="GAA1701171.1"/>
    <property type="molecule type" value="Genomic_DNA"/>
</dbReference>
<organism evidence="1 2">
    <name type="scientific">Dietzia cercidiphylli</name>
    <dbReference type="NCBI Taxonomy" id="498199"/>
    <lineage>
        <taxon>Bacteria</taxon>
        <taxon>Bacillati</taxon>
        <taxon>Actinomycetota</taxon>
        <taxon>Actinomycetes</taxon>
        <taxon>Mycobacteriales</taxon>
        <taxon>Dietziaceae</taxon>
        <taxon>Dietzia</taxon>
    </lineage>
</organism>
<sequence>MTPVGATIAVDLSCSGLSVASASASTVLSPAVAPTSVLAGADGSALPPGGDRIECSERVDSVALRHPDRCLPDPLAGAHRDRTDVAGLSVPVEELLAAPVSRALRWGAAGDGDGVVLIVPSGWGNTRSARLASAAEGLGVSPHIVRAALVTAEALPSSSARWAVCVEACAARTTVSLVERTRGELTLIDRTIVHRWDPCRDSMRDDEVPRVLEAVTALRRGRREAGTGSTEILARGRNAERVVDACDQARLLSFVVPDLAPVEAALRLHEGV</sequence>
<accession>A0ABN2IAN2</accession>
<gene>
    <name evidence="1" type="ORF">GCM10009831_07470</name>
</gene>